<evidence type="ECO:0000313" key="3">
    <source>
        <dbReference type="Proteomes" id="UP000004810"/>
    </source>
</evidence>
<feature type="compositionally biased region" description="Basic and acidic residues" evidence="1">
    <location>
        <begin position="23"/>
        <end position="51"/>
    </location>
</feature>
<feature type="region of interest" description="Disordered" evidence="1">
    <location>
        <begin position="1"/>
        <end position="51"/>
    </location>
</feature>
<dbReference type="Proteomes" id="UP000004810">
    <property type="component" value="Unassembled WGS sequence"/>
</dbReference>
<accession>J9E8H3</accession>
<proteinExistence type="predicted"/>
<dbReference type="EMBL" id="ADBV01018035">
    <property type="protein sequence ID" value="EJW71649.1"/>
    <property type="molecule type" value="Genomic_DNA"/>
</dbReference>
<dbReference type="AlphaFoldDB" id="J9E8H3"/>
<name>J9E8H3_WUCBA</name>
<protein>
    <submittedName>
        <fullName evidence="2">Uncharacterized protein</fullName>
    </submittedName>
</protein>
<sequence>MSNGKQLDRSINMLRPMEINGPDDTKEKQEDESEERIRSAKERSAQTKTAVKDKSNNFMKTLLLMTTISLMSMQVVAETNCKWTSGIPFNIPEKWNCEKNPWVKHKRTTSPVTPQFCRTLYSQTQVTGIKLIQSSPNKWMTNNEIQYSYGWLGVRCQSTINFVLIKGEIFFYEGRGLVSNLDDTDKCMIQKGECMINTSTVLWNSIEVINHCPYKRIGRFDTIRYGNHFIIKELQSLFILDNETHSSTMKNCKFNNPYPMKGYIILEKNTREERNFTTNSTQETQTNYS</sequence>
<evidence type="ECO:0000256" key="1">
    <source>
        <dbReference type="SAM" id="MobiDB-lite"/>
    </source>
</evidence>
<reference evidence="3" key="1">
    <citation type="submission" date="2012-08" db="EMBL/GenBank/DDBJ databases">
        <title>The Genome Sequence of Wuchereria bancrofti.</title>
        <authorList>
            <person name="Nutman T.B."/>
            <person name="Fink D.L."/>
            <person name="Russ C."/>
            <person name="Young S."/>
            <person name="Zeng Q."/>
            <person name="Koehrsen M."/>
            <person name="Alvarado L."/>
            <person name="Berlin A."/>
            <person name="Chapman S.B."/>
            <person name="Chen Z."/>
            <person name="Freedman E."/>
            <person name="Gellesch M."/>
            <person name="Goldberg J."/>
            <person name="Griggs A."/>
            <person name="Gujja S."/>
            <person name="Heilman E.R."/>
            <person name="Heiman D."/>
            <person name="Hepburn T."/>
            <person name="Howarth C."/>
            <person name="Jen D."/>
            <person name="Larson L."/>
            <person name="Lewis B."/>
            <person name="Mehta T."/>
            <person name="Park D."/>
            <person name="Pearson M."/>
            <person name="Roberts A."/>
            <person name="Saif S."/>
            <person name="Shea T."/>
            <person name="Shenoy N."/>
            <person name="Sisk P."/>
            <person name="Stolte C."/>
            <person name="Sykes S."/>
            <person name="Walk T."/>
            <person name="White J."/>
            <person name="Yandava C."/>
            <person name="Haas B."/>
            <person name="Henn M.R."/>
            <person name="Nusbaum C."/>
            <person name="Birren B."/>
        </authorList>
    </citation>
    <scope>NUCLEOTIDE SEQUENCE [LARGE SCALE GENOMIC DNA]</scope>
    <source>
        <strain evidence="3">NA</strain>
    </source>
</reference>
<evidence type="ECO:0000313" key="2">
    <source>
        <dbReference type="EMBL" id="EJW71649.1"/>
    </source>
</evidence>
<comment type="caution">
    <text evidence="2">The sequence shown here is derived from an EMBL/GenBank/DDBJ whole genome shotgun (WGS) entry which is preliminary data.</text>
</comment>
<organism evidence="2 3">
    <name type="scientific">Wuchereria bancrofti</name>
    <dbReference type="NCBI Taxonomy" id="6293"/>
    <lineage>
        <taxon>Eukaryota</taxon>
        <taxon>Metazoa</taxon>
        <taxon>Ecdysozoa</taxon>
        <taxon>Nematoda</taxon>
        <taxon>Chromadorea</taxon>
        <taxon>Rhabditida</taxon>
        <taxon>Spirurina</taxon>
        <taxon>Spiruromorpha</taxon>
        <taxon>Filarioidea</taxon>
        <taxon>Onchocercidae</taxon>
        <taxon>Wuchereria</taxon>
    </lineage>
</organism>
<gene>
    <name evidence="2" type="ORF">WUBG_17446</name>
</gene>